<evidence type="ECO:0000256" key="1">
    <source>
        <dbReference type="SAM" id="MobiDB-lite"/>
    </source>
</evidence>
<accession>A0A437DJH4</accession>
<dbReference type="AlphaFoldDB" id="A0A437DJH4"/>
<feature type="compositionally biased region" description="Basic and acidic residues" evidence="1">
    <location>
        <begin position="159"/>
        <end position="176"/>
    </location>
</feature>
<feature type="compositionally biased region" description="Basic and acidic residues" evidence="1">
    <location>
        <begin position="93"/>
        <end position="103"/>
    </location>
</feature>
<feature type="compositionally biased region" description="Gly residues" evidence="1">
    <location>
        <begin position="201"/>
        <end position="210"/>
    </location>
</feature>
<evidence type="ECO:0000313" key="3">
    <source>
        <dbReference type="Proteomes" id="UP000283210"/>
    </source>
</evidence>
<dbReference type="EMBL" id="CM012439">
    <property type="protein sequence ID" value="RVE74920.1"/>
    <property type="molecule type" value="Genomic_DNA"/>
</dbReference>
<gene>
    <name evidence="2" type="ORF">OJAV_G00026960</name>
</gene>
<protein>
    <submittedName>
        <fullName evidence="2">Uncharacterized protein</fullName>
    </submittedName>
</protein>
<evidence type="ECO:0000313" key="2">
    <source>
        <dbReference type="EMBL" id="RVE74920.1"/>
    </source>
</evidence>
<feature type="region of interest" description="Disordered" evidence="1">
    <location>
        <begin position="93"/>
        <end position="210"/>
    </location>
</feature>
<feature type="compositionally biased region" description="Low complexity" evidence="1">
    <location>
        <begin position="104"/>
        <end position="119"/>
    </location>
</feature>
<organism evidence="2 3">
    <name type="scientific">Oryzias javanicus</name>
    <name type="common">Javanese ricefish</name>
    <name type="synonym">Aplocheilus javanicus</name>
    <dbReference type="NCBI Taxonomy" id="123683"/>
    <lineage>
        <taxon>Eukaryota</taxon>
        <taxon>Metazoa</taxon>
        <taxon>Chordata</taxon>
        <taxon>Craniata</taxon>
        <taxon>Vertebrata</taxon>
        <taxon>Euteleostomi</taxon>
        <taxon>Actinopterygii</taxon>
        <taxon>Neopterygii</taxon>
        <taxon>Teleostei</taxon>
        <taxon>Neoteleostei</taxon>
        <taxon>Acanthomorphata</taxon>
        <taxon>Ovalentaria</taxon>
        <taxon>Atherinomorphae</taxon>
        <taxon>Beloniformes</taxon>
        <taxon>Adrianichthyidae</taxon>
        <taxon>Oryziinae</taxon>
        <taxon>Oryzias</taxon>
    </lineage>
</organism>
<dbReference type="Proteomes" id="UP000283210">
    <property type="component" value="Chromosome 3"/>
</dbReference>
<name>A0A437DJH4_ORYJA</name>
<keyword evidence="3" id="KW-1185">Reference proteome</keyword>
<proteinExistence type="predicted"/>
<reference evidence="2 3" key="2">
    <citation type="submission" date="2019-01" db="EMBL/GenBank/DDBJ databases">
        <title>A chromosome length genome reference of the Java medaka (oryzias javanicus).</title>
        <authorList>
            <person name="Herpin A."/>
            <person name="Takehana Y."/>
            <person name="Naruse K."/>
            <person name="Ansai S."/>
            <person name="Kawaguchi M."/>
        </authorList>
    </citation>
    <scope>NUCLEOTIDE SEQUENCE [LARGE SCALE GENOMIC DNA]</scope>
    <source>
        <strain evidence="2">RS831</strain>
        <tissue evidence="2">Whole body</tissue>
    </source>
</reference>
<reference evidence="2 3" key="1">
    <citation type="submission" date="2018-11" db="EMBL/GenBank/DDBJ databases">
        <authorList>
            <person name="Lopez-Roques C."/>
            <person name="Donnadieu C."/>
            <person name="Bouchez O."/>
            <person name="Klopp C."/>
            <person name="Cabau C."/>
            <person name="Zahm M."/>
        </authorList>
    </citation>
    <scope>NUCLEOTIDE SEQUENCE [LARGE SCALE GENOMIC DNA]</scope>
    <source>
        <strain evidence="2">RS831</strain>
        <tissue evidence="2">Whole body</tissue>
    </source>
</reference>
<sequence>MFDENTPQPPMSSSAELTHISSSCLSGPILAQLLCWPIRALRGDVMPQMLKLLKLLSCRSSEERGGSGVSAGNRFYLSSVFNRSLHHHLLHQDDPHSVHREDAGAPPGVHLLLLHPPGAQRSKGREEGRRGGGGPQPLQHPRHGGDRAQQEGQRPGLRGHPEAAHLRRRPRAEGHHAATPKAVAGGDPEETGRRSGEEEVSGGGASETPG</sequence>